<dbReference type="PANTHER" id="PTHR18937">
    <property type="entry name" value="STRUCTURAL MAINTENANCE OF CHROMOSOMES SMC FAMILY MEMBER"/>
    <property type="match status" value="1"/>
</dbReference>
<evidence type="ECO:0000256" key="4">
    <source>
        <dbReference type="ARBA" id="ARBA00022618"/>
    </source>
</evidence>
<keyword evidence="9" id="KW-0226">DNA condensation</keyword>
<dbReference type="PANTHER" id="PTHR18937:SF172">
    <property type="entry name" value="STRUCTURAL MAINTENANCE OF CHROMOSOMES PROTEIN"/>
    <property type="match status" value="1"/>
</dbReference>
<gene>
    <name evidence="15" type="ORF">AaE_014689</name>
</gene>
<dbReference type="Pfam" id="PF02463">
    <property type="entry name" value="SMC_N"/>
    <property type="match status" value="1"/>
</dbReference>
<name>A0A6A4YZ18_APHAT</name>
<dbReference type="Gene3D" id="3.40.50.300">
    <property type="entry name" value="P-loop containing nucleotide triphosphate hydrolases"/>
    <property type="match status" value="1"/>
</dbReference>
<feature type="coiled-coil region" evidence="12">
    <location>
        <begin position="164"/>
        <end position="269"/>
    </location>
</feature>
<evidence type="ECO:0000256" key="7">
    <source>
        <dbReference type="ARBA" id="ARBA00022840"/>
    </source>
</evidence>
<feature type="region of interest" description="Disordered" evidence="13">
    <location>
        <begin position="411"/>
        <end position="431"/>
    </location>
</feature>
<dbReference type="Proteomes" id="UP000469452">
    <property type="component" value="Unassembled WGS sequence"/>
</dbReference>
<protein>
    <recommendedName>
        <fullName evidence="3">Structural maintenance of chromosomes protein 4</fullName>
    </recommendedName>
</protein>
<keyword evidence="8 12" id="KW-0175">Coiled coil</keyword>
<dbReference type="EMBL" id="VJMI01020254">
    <property type="protein sequence ID" value="KAF0705004.1"/>
    <property type="molecule type" value="Genomic_DNA"/>
</dbReference>
<keyword evidence="7" id="KW-0067">ATP-binding</keyword>
<evidence type="ECO:0000256" key="8">
    <source>
        <dbReference type="ARBA" id="ARBA00023054"/>
    </source>
</evidence>
<evidence type="ECO:0000256" key="9">
    <source>
        <dbReference type="ARBA" id="ARBA00023067"/>
    </source>
</evidence>
<dbReference type="InterPro" id="IPR027417">
    <property type="entry name" value="P-loop_NTPase"/>
</dbReference>
<keyword evidence="6" id="KW-0498">Mitosis</keyword>
<evidence type="ECO:0000313" key="15">
    <source>
        <dbReference type="EMBL" id="KAF0705004.1"/>
    </source>
</evidence>
<evidence type="ECO:0000256" key="5">
    <source>
        <dbReference type="ARBA" id="ARBA00022741"/>
    </source>
</evidence>
<evidence type="ECO:0000313" key="16">
    <source>
        <dbReference type="Proteomes" id="UP000469452"/>
    </source>
</evidence>
<dbReference type="SUPFAM" id="SSF52540">
    <property type="entry name" value="P-loop containing nucleoside triphosphate hydrolases"/>
    <property type="match status" value="1"/>
</dbReference>
<dbReference type="InterPro" id="IPR003395">
    <property type="entry name" value="RecF/RecN/SMC_N"/>
</dbReference>
<evidence type="ECO:0000256" key="2">
    <source>
        <dbReference type="ARBA" id="ARBA00006005"/>
    </source>
</evidence>
<keyword evidence="4" id="KW-0132">Cell division</keyword>
<evidence type="ECO:0000256" key="6">
    <source>
        <dbReference type="ARBA" id="ARBA00022776"/>
    </source>
</evidence>
<dbReference type="GO" id="GO:0005634">
    <property type="term" value="C:nucleus"/>
    <property type="evidence" value="ECO:0007669"/>
    <property type="project" value="UniProtKB-SubCell"/>
</dbReference>
<comment type="similarity">
    <text evidence="2">Belongs to the SMC family. SMC4 subfamily.</text>
</comment>
<evidence type="ECO:0000256" key="12">
    <source>
        <dbReference type="SAM" id="Coils"/>
    </source>
</evidence>
<accession>A0A6A4YZ18</accession>
<evidence type="ECO:0000256" key="10">
    <source>
        <dbReference type="ARBA" id="ARBA00023242"/>
    </source>
</evidence>
<feature type="domain" description="RecF/RecN/SMC N-terminal" evidence="14">
    <location>
        <begin position="210"/>
        <end position="399"/>
    </location>
</feature>
<dbReference type="GO" id="GO:0007076">
    <property type="term" value="P:mitotic chromosome condensation"/>
    <property type="evidence" value="ECO:0007669"/>
    <property type="project" value="TreeGrafter"/>
</dbReference>
<feature type="compositionally biased region" description="Low complexity" evidence="13">
    <location>
        <begin position="412"/>
        <end position="431"/>
    </location>
</feature>
<comment type="subcellular location">
    <subcellularLocation>
        <location evidence="1">Nucleus</location>
    </subcellularLocation>
</comment>
<dbReference type="GO" id="GO:0005524">
    <property type="term" value="F:ATP binding"/>
    <property type="evidence" value="ECO:0007669"/>
    <property type="project" value="UniProtKB-KW"/>
</dbReference>
<keyword evidence="11" id="KW-0131">Cell cycle</keyword>
<evidence type="ECO:0000256" key="1">
    <source>
        <dbReference type="ARBA" id="ARBA00004123"/>
    </source>
</evidence>
<proteinExistence type="inferred from homology"/>
<dbReference type="GO" id="GO:0000796">
    <property type="term" value="C:condensin complex"/>
    <property type="evidence" value="ECO:0007669"/>
    <property type="project" value="TreeGrafter"/>
</dbReference>
<evidence type="ECO:0000256" key="3">
    <source>
        <dbReference type="ARBA" id="ARBA00018693"/>
    </source>
</evidence>
<dbReference type="AlphaFoldDB" id="A0A6A4YZ18"/>
<sequence>MQAEVDEFKHKILNIGGVPLKKQRQKVDDLTKSIDSQTKALTKLRVDVKAAKKALEKSVATQVKMEHDQVANTAKLEKLRLEYKQIEDSAAVVCDKHEAAKALLEEHSSVLDDKRKAFDTLKKTVDGLASAEVDLLSQLDECEKLVAENDQKVKYWTAKLTELLTKYERDEEDFELLLDAAQSDDDKERARGLPTIDASELASCNKEQLKYEISILEQQRDELKAHVNMGSIAEYKKKEKEHMLRMQDLEQATEARDGQRRAYEELRRLRLDEFMAGFRVITLKLKEMYQMITLGGDAELELVDSLDPFSEGIVFSVRPGGEKTLASLALVFALHHYKPTPLYVMDEIDAALDFKNVSIVANYIKQRTKNAQFIIISLRNNMFELADRLVGIYKTNNTTKSVTINPKHYAQPAAAPHTPRTPHKTPSSSHV</sequence>
<keyword evidence="10" id="KW-0539">Nucleus</keyword>
<dbReference type="GO" id="GO:0051301">
    <property type="term" value="P:cell division"/>
    <property type="evidence" value="ECO:0007669"/>
    <property type="project" value="UniProtKB-KW"/>
</dbReference>
<organism evidence="15 16">
    <name type="scientific">Aphanomyces astaci</name>
    <name type="common">Crayfish plague agent</name>
    <dbReference type="NCBI Taxonomy" id="112090"/>
    <lineage>
        <taxon>Eukaryota</taxon>
        <taxon>Sar</taxon>
        <taxon>Stramenopiles</taxon>
        <taxon>Oomycota</taxon>
        <taxon>Saprolegniomycetes</taxon>
        <taxon>Saprolegniales</taxon>
        <taxon>Verrucalvaceae</taxon>
        <taxon>Aphanomyces</taxon>
    </lineage>
</organism>
<evidence type="ECO:0000256" key="11">
    <source>
        <dbReference type="ARBA" id="ARBA00023306"/>
    </source>
</evidence>
<dbReference type="FunFam" id="3.40.50.300:FF:000481">
    <property type="entry name" value="Structural maintenance of chromosomes 4"/>
    <property type="match status" value="1"/>
</dbReference>
<keyword evidence="5" id="KW-0547">Nucleotide-binding</keyword>
<evidence type="ECO:0000259" key="14">
    <source>
        <dbReference type="Pfam" id="PF02463"/>
    </source>
</evidence>
<comment type="caution">
    <text evidence="15">The sequence shown here is derived from an EMBL/GenBank/DDBJ whole genome shotgun (WGS) entry which is preliminary data.</text>
</comment>
<reference evidence="15 16" key="1">
    <citation type="submission" date="2019-06" db="EMBL/GenBank/DDBJ databases">
        <title>Genomics analysis of Aphanomyces spp. identifies a new class of oomycete effector associated with host adaptation.</title>
        <authorList>
            <person name="Gaulin E."/>
        </authorList>
    </citation>
    <scope>NUCLEOTIDE SEQUENCE [LARGE SCALE GENOMIC DNA]</scope>
    <source>
        <strain evidence="15 16">E</strain>
    </source>
</reference>
<evidence type="ECO:0000256" key="13">
    <source>
        <dbReference type="SAM" id="MobiDB-lite"/>
    </source>
</evidence>